<evidence type="ECO:0000313" key="3">
    <source>
        <dbReference type="Proteomes" id="UP000050795"/>
    </source>
</evidence>
<feature type="compositionally biased region" description="Basic and acidic residues" evidence="2">
    <location>
        <begin position="206"/>
        <end position="215"/>
    </location>
</feature>
<reference evidence="3" key="1">
    <citation type="submission" date="2022-06" db="EMBL/GenBank/DDBJ databases">
        <authorList>
            <person name="Berger JAMES D."/>
            <person name="Berger JAMES D."/>
        </authorList>
    </citation>
    <scope>NUCLEOTIDE SEQUENCE [LARGE SCALE GENOMIC DNA]</scope>
</reference>
<evidence type="ECO:0000256" key="2">
    <source>
        <dbReference type="SAM" id="MobiDB-lite"/>
    </source>
</evidence>
<feature type="coiled-coil region" evidence="1">
    <location>
        <begin position="60"/>
        <end position="87"/>
    </location>
</feature>
<dbReference type="WBParaSite" id="TREG1_99380.1">
    <property type="protein sequence ID" value="TREG1_99380.1"/>
    <property type="gene ID" value="TREG1_99380"/>
</dbReference>
<sequence length="215" mass="24041">MATEIGRHERAVDATADADIQKEFSRQREHLERSVIGLRQKLARDSEMHRADYIRIMQENVSLIQEINNLRTELKAARNHINDLEAALGLNRKDGDKARQLLIQVNKSRPNPVLEADYEQAQRALAAQQDLIDALQMKLDSYIQAFSGNNSNDLLKDLQSAAHSPYTKSPSAITTTTTTTVQQSQSRPYSNSNILPPINNGGMIESTEKKTSTAT</sequence>
<name>A0AA85KQJ8_TRIRE</name>
<feature type="coiled-coil region" evidence="1">
    <location>
        <begin position="118"/>
        <end position="145"/>
    </location>
</feature>
<proteinExistence type="predicted"/>
<dbReference type="Proteomes" id="UP000050795">
    <property type="component" value="Unassembled WGS sequence"/>
</dbReference>
<evidence type="ECO:0000313" key="4">
    <source>
        <dbReference type="WBParaSite" id="TREG1_99380.1"/>
    </source>
</evidence>
<keyword evidence="3" id="KW-1185">Reference proteome</keyword>
<organism evidence="3 4">
    <name type="scientific">Trichobilharzia regenti</name>
    <name type="common">Nasal bird schistosome</name>
    <dbReference type="NCBI Taxonomy" id="157069"/>
    <lineage>
        <taxon>Eukaryota</taxon>
        <taxon>Metazoa</taxon>
        <taxon>Spiralia</taxon>
        <taxon>Lophotrochozoa</taxon>
        <taxon>Platyhelminthes</taxon>
        <taxon>Trematoda</taxon>
        <taxon>Digenea</taxon>
        <taxon>Strigeidida</taxon>
        <taxon>Schistosomatoidea</taxon>
        <taxon>Schistosomatidae</taxon>
        <taxon>Trichobilharzia</taxon>
    </lineage>
</organism>
<feature type="compositionally biased region" description="Polar residues" evidence="2">
    <location>
        <begin position="181"/>
        <end position="194"/>
    </location>
</feature>
<evidence type="ECO:0000256" key="1">
    <source>
        <dbReference type="SAM" id="Coils"/>
    </source>
</evidence>
<reference evidence="4" key="2">
    <citation type="submission" date="2023-11" db="UniProtKB">
        <authorList>
            <consortium name="WormBaseParasite"/>
        </authorList>
    </citation>
    <scope>IDENTIFICATION</scope>
</reference>
<accession>A0AA85KQJ8</accession>
<dbReference type="PANTHER" id="PTHR32215:SF0">
    <property type="entry name" value="CILIA- AND FLAGELLA-ASSOCIATED PROTEIN 57"/>
    <property type="match status" value="1"/>
</dbReference>
<dbReference type="PANTHER" id="PTHR32215">
    <property type="entry name" value="CILIA- AND FLAGELLA-ASSOCIATED PROTEIN 57"/>
    <property type="match status" value="1"/>
</dbReference>
<dbReference type="AlphaFoldDB" id="A0AA85KQJ8"/>
<keyword evidence="1" id="KW-0175">Coiled coil</keyword>
<dbReference type="InterPro" id="IPR052993">
    <property type="entry name" value="CFA-57"/>
</dbReference>
<protein>
    <submittedName>
        <fullName evidence="4">Uncharacterized protein</fullName>
    </submittedName>
</protein>
<feature type="region of interest" description="Disordered" evidence="2">
    <location>
        <begin position="165"/>
        <end position="215"/>
    </location>
</feature>